<dbReference type="SMART" id="SM00587">
    <property type="entry name" value="CHK"/>
    <property type="match status" value="1"/>
</dbReference>
<dbReference type="InterPro" id="IPR015897">
    <property type="entry name" value="CHK_kinase-like"/>
</dbReference>
<dbReference type="AlphaFoldDB" id="A0A2A2LRI3"/>
<dbReference type="PANTHER" id="PTHR23020:SF8">
    <property type="entry name" value="CHK KINASE-LIKE DOMAIN-CONTAINING PROTEIN"/>
    <property type="match status" value="1"/>
</dbReference>
<accession>A0A2A2LRI3</accession>
<feature type="domain" description="CHK kinase-like" evidence="1">
    <location>
        <begin position="9"/>
        <end position="197"/>
    </location>
</feature>
<name>A0A2A2LRI3_9BILA</name>
<dbReference type="Proteomes" id="UP000218231">
    <property type="component" value="Unassembled WGS sequence"/>
</dbReference>
<dbReference type="Gene3D" id="3.90.1200.10">
    <property type="match status" value="1"/>
</dbReference>
<gene>
    <name evidence="2" type="ORF">WR25_04127</name>
</gene>
<evidence type="ECO:0000259" key="1">
    <source>
        <dbReference type="SMART" id="SM00587"/>
    </source>
</evidence>
<dbReference type="Pfam" id="PF07914">
    <property type="entry name" value="DUF1679"/>
    <property type="match status" value="1"/>
</dbReference>
<dbReference type="PANTHER" id="PTHR23020">
    <property type="entry name" value="UNCHARACTERIZED NUCLEAR HORMONE RECEPTOR-RELATED"/>
    <property type="match status" value="1"/>
</dbReference>
<proteinExistence type="predicted"/>
<dbReference type="InterPro" id="IPR052961">
    <property type="entry name" value="Oxido-Kinase-like_Enzymes"/>
</dbReference>
<evidence type="ECO:0000313" key="2">
    <source>
        <dbReference type="EMBL" id="PAV88841.1"/>
    </source>
</evidence>
<dbReference type="SUPFAM" id="SSF56112">
    <property type="entry name" value="Protein kinase-like (PK-like)"/>
    <property type="match status" value="1"/>
</dbReference>
<sequence length="211" mass="24493">MDEDSSYGFLVMQFIDNAKCLDVYYLPPQDFIIEVLHWIAELQIFGASGSISDEDRQLLTNPKTDWVSYIHIEEFTPEKIDVMFEGMLGPEKQDLIQRTRNAVREVSEKHELIVNSINKDLGIALVLCHSDMYSRNLMVDDNYKLKAVLDLQGVRYGNCAEDVMFLLFDVLPGKDRRIFVNHYFAEFYKILVHKCGGEPPYLFKDVKNLCH</sequence>
<organism evidence="2 3">
    <name type="scientific">Diploscapter pachys</name>
    <dbReference type="NCBI Taxonomy" id="2018661"/>
    <lineage>
        <taxon>Eukaryota</taxon>
        <taxon>Metazoa</taxon>
        <taxon>Ecdysozoa</taxon>
        <taxon>Nematoda</taxon>
        <taxon>Chromadorea</taxon>
        <taxon>Rhabditida</taxon>
        <taxon>Rhabditina</taxon>
        <taxon>Rhabditomorpha</taxon>
        <taxon>Rhabditoidea</taxon>
        <taxon>Rhabditidae</taxon>
        <taxon>Diploscapter</taxon>
    </lineage>
</organism>
<keyword evidence="3" id="KW-1185">Reference proteome</keyword>
<dbReference type="InterPro" id="IPR012877">
    <property type="entry name" value="Dhs-27"/>
</dbReference>
<reference evidence="2 3" key="1">
    <citation type="journal article" date="2017" name="Curr. Biol.">
        <title>Genome architecture and evolution of a unichromosomal asexual nematode.</title>
        <authorList>
            <person name="Fradin H."/>
            <person name="Zegar C."/>
            <person name="Gutwein M."/>
            <person name="Lucas J."/>
            <person name="Kovtun M."/>
            <person name="Corcoran D."/>
            <person name="Baugh L.R."/>
            <person name="Kiontke K."/>
            <person name="Gunsalus K."/>
            <person name="Fitch D.H."/>
            <person name="Piano F."/>
        </authorList>
    </citation>
    <scope>NUCLEOTIDE SEQUENCE [LARGE SCALE GENOMIC DNA]</scope>
    <source>
        <strain evidence="2">PF1309</strain>
    </source>
</reference>
<comment type="caution">
    <text evidence="2">The sequence shown here is derived from an EMBL/GenBank/DDBJ whole genome shotgun (WGS) entry which is preliminary data.</text>
</comment>
<dbReference type="EMBL" id="LIAE01006489">
    <property type="protein sequence ID" value="PAV88841.1"/>
    <property type="molecule type" value="Genomic_DNA"/>
</dbReference>
<dbReference type="InterPro" id="IPR011009">
    <property type="entry name" value="Kinase-like_dom_sf"/>
</dbReference>
<evidence type="ECO:0000313" key="3">
    <source>
        <dbReference type="Proteomes" id="UP000218231"/>
    </source>
</evidence>
<protein>
    <recommendedName>
        <fullName evidence="1">CHK kinase-like domain-containing protein</fullName>
    </recommendedName>
</protein>